<proteinExistence type="predicted"/>
<evidence type="ECO:0000313" key="2">
    <source>
        <dbReference type="Proteomes" id="UP000193623"/>
    </source>
</evidence>
<gene>
    <name evidence="1" type="ORF">PSJ8397_02597</name>
</gene>
<dbReference type="Proteomes" id="UP000193623">
    <property type="component" value="Unassembled WGS sequence"/>
</dbReference>
<reference evidence="1 2" key="1">
    <citation type="submission" date="2017-03" db="EMBL/GenBank/DDBJ databases">
        <authorList>
            <person name="Afonso C.L."/>
            <person name="Miller P.J."/>
            <person name="Scott M.A."/>
            <person name="Spackman E."/>
            <person name="Goraichik I."/>
            <person name="Dimitrov K.M."/>
            <person name="Suarez D.L."/>
            <person name="Swayne D.E."/>
        </authorList>
    </citation>
    <scope>NUCLEOTIDE SEQUENCE [LARGE SCALE GENOMIC DNA]</scope>
    <source>
        <strain evidence="1 2">CECT 8397</strain>
    </source>
</reference>
<dbReference type="EMBL" id="FWFT01000004">
    <property type="protein sequence ID" value="SLN49943.1"/>
    <property type="molecule type" value="Genomic_DNA"/>
</dbReference>
<organism evidence="1 2">
    <name type="scientific">Pseudooctadecabacter jejudonensis</name>
    <dbReference type="NCBI Taxonomy" id="1391910"/>
    <lineage>
        <taxon>Bacteria</taxon>
        <taxon>Pseudomonadati</taxon>
        <taxon>Pseudomonadota</taxon>
        <taxon>Alphaproteobacteria</taxon>
        <taxon>Rhodobacterales</taxon>
        <taxon>Paracoccaceae</taxon>
        <taxon>Pseudooctadecabacter</taxon>
    </lineage>
</organism>
<evidence type="ECO:0000313" key="1">
    <source>
        <dbReference type="EMBL" id="SLN49943.1"/>
    </source>
</evidence>
<protein>
    <submittedName>
        <fullName evidence="1">Uncharacterized protein</fullName>
    </submittedName>
</protein>
<sequence>MGFGALTLFRAADFAHQGDMMDHDTIAALFTRSDDTYLCARWGRPLVPVIFGVEDETISLMKGAFEAVCLLANHQMAETDPELGVNVMMFFCRDWDELTAVRDLDRLVPELGPLVTRLIKADANQYRIFRFDDAGAIRACFIFLRMDDQLAQVPAETLALSQAVQSIVLWSDVAFNDSSPLALVDGKAVLRPDIAAVIRGLYDPVMPAVAHDASHALRLAARMGPAGEVIQ</sequence>
<keyword evidence="2" id="KW-1185">Reference proteome</keyword>
<accession>A0A1Y5SWA9</accession>
<dbReference type="AlphaFoldDB" id="A0A1Y5SWA9"/>
<name>A0A1Y5SWA9_9RHOB</name>